<dbReference type="OrthoDB" id="7450771at2"/>
<reference evidence="1 2" key="1">
    <citation type="submission" date="2019-07" db="EMBL/GenBank/DDBJ databases">
        <title>Full genome sequence of Sphingomonas sp. 4R-6-7(HKS19).</title>
        <authorList>
            <person name="Im W.-T."/>
        </authorList>
    </citation>
    <scope>NUCLEOTIDE SEQUENCE [LARGE SCALE GENOMIC DNA]</scope>
    <source>
        <strain evidence="1 2">HKS19</strain>
    </source>
</reference>
<dbReference type="AlphaFoldDB" id="A0A5B8LH24"/>
<organism evidence="1 2">
    <name type="scientific">Sphingomonas panacisoli</name>
    <dbReference type="NCBI Taxonomy" id="1813879"/>
    <lineage>
        <taxon>Bacteria</taxon>
        <taxon>Pseudomonadati</taxon>
        <taxon>Pseudomonadota</taxon>
        <taxon>Alphaproteobacteria</taxon>
        <taxon>Sphingomonadales</taxon>
        <taxon>Sphingomonadaceae</taxon>
        <taxon>Sphingomonas</taxon>
    </lineage>
</organism>
<proteinExistence type="predicted"/>
<dbReference type="EMBL" id="CP042306">
    <property type="protein sequence ID" value="QDZ07567.1"/>
    <property type="molecule type" value="Genomic_DNA"/>
</dbReference>
<dbReference type="Proteomes" id="UP000315673">
    <property type="component" value="Chromosome"/>
</dbReference>
<evidence type="ECO:0000313" key="2">
    <source>
        <dbReference type="Proteomes" id="UP000315673"/>
    </source>
</evidence>
<keyword evidence="2" id="KW-1185">Reference proteome</keyword>
<accession>A0A5B8LH24</accession>
<dbReference type="KEGG" id="spai:FPZ24_08770"/>
<sequence length="109" mass="10462">MSLLDGILSQVTSNVDIKNLASKVGISPEQAEAAVAALAKAHPQEGDTVDTAAAATGLDSGILSQIVGHIGGEGSLGQFASIFNGGGEGGGIMDKIGGLAGGLFGGGKA</sequence>
<gene>
    <name evidence="1" type="ORF">FPZ24_08770</name>
</gene>
<dbReference type="RefSeq" id="WP_146571162.1">
    <property type="nucleotide sequence ID" value="NZ_CP042306.1"/>
</dbReference>
<name>A0A5B8LH24_9SPHN</name>
<evidence type="ECO:0000313" key="1">
    <source>
        <dbReference type="EMBL" id="QDZ07567.1"/>
    </source>
</evidence>
<protein>
    <recommendedName>
        <fullName evidence="3">DUF937 domain-containing protein</fullName>
    </recommendedName>
</protein>
<evidence type="ECO:0008006" key="3">
    <source>
        <dbReference type="Google" id="ProtNLM"/>
    </source>
</evidence>